<sequence>MLKIAVLASTMLAALVACDKPATGSASEPGAVEAAVDNAIAAGNEARRAANATEEVGAFSNSDDR</sequence>
<evidence type="ECO:0000313" key="2">
    <source>
        <dbReference type="EMBL" id="MBU3077358.1"/>
    </source>
</evidence>
<organism evidence="2 3">
    <name type="scientific">Sphingomonas quercus</name>
    <dbReference type="NCBI Taxonomy" id="2842451"/>
    <lineage>
        <taxon>Bacteria</taxon>
        <taxon>Pseudomonadati</taxon>
        <taxon>Pseudomonadota</taxon>
        <taxon>Alphaproteobacteria</taxon>
        <taxon>Sphingomonadales</taxon>
        <taxon>Sphingomonadaceae</taxon>
        <taxon>Sphingomonas</taxon>
    </lineage>
</organism>
<reference evidence="2 3" key="1">
    <citation type="submission" date="2021-06" db="EMBL/GenBank/DDBJ databases">
        <title>Sphingomonas sp. XMGL2, whole genome shotgun sequencing project.</title>
        <authorList>
            <person name="Zhao G."/>
            <person name="Shen L."/>
        </authorList>
    </citation>
    <scope>NUCLEOTIDE SEQUENCE [LARGE SCALE GENOMIC DNA]</scope>
    <source>
        <strain evidence="2 3">XMGL2</strain>
    </source>
</reference>
<evidence type="ECO:0000313" key="3">
    <source>
        <dbReference type="Proteomes" id="UP000776276"/>
    </source>
</evidence>
<name>A0ABS6BGC9_9SPHN</name>
<dbReference type="EMBL" id="JAHKRT010000002">
    <property type="protein sequence ID" value="MBU3077358.1"/>
    <property type="molecule type" value="Genomic_DNA"/>
</dbReference>
<dbReference type="RefSeq" id="WP_216321441.1">
    <property type="nucleotide sequence ID" value="NZ_JAHKRT010000002.1"/>
</dbReference>
<proteinExistence type="predicted"/>
<evidence type="ECO:0000256" key="1">
    <source>
        <dbReference type="SAM" id="SignalP"/>
    </source>
</evidence>
<evidence type="ECO:0008006" key="4">
    <source>
        <dbReference type="Google" id="ProtNLM"/>
    </source>
</evidence>
<dbReference type="PROSITE" id="PS51257">
    <property type="entry name" value="PROKAR_LIPOPROTEIN"/>
    <property type="match status" value="1"/>
</dbReference>
<accession>A0ABS6BGC9</accession>
<comment type="caution">
    <text evidence="2">The sequence shown here is derived from an EMBL/GenBank/DDBJ whole genome shotgun (WGS) entry which is preliminary data.</text>
</comment>
<feature type="signal peptide" evidence="1">
    <location>
        <begin position="1"/>
        <end position="19"/>
    </location>
</feature>
<protein>
    <recommendedName>
        <fullName evidence="4">Lipoprotein</fullName>
    </recommendedName>
</protein>
<dbReference type="Proteomes" id="UP000776276">
    <property type="component" value="Unassembled WGS sequence"/>
</dbReference>
<feature type="chain" id="PRO_5046660748" description="Lipoprotein" evidence="1">
    <location>
        <begin position="20"/>
        <end position="65"/>
    </location>
</feature>
<keyword evidence="1" id="KW-0732">Signal</keyword>
<gene>
    <name evidence="2" type="ORF">KOF26_05705</name>
</gene>
<keyword evidence="3" id="KW-1185">Reference proteome</keyword>